<organism evidence="7 8">
    <name type="scientific">Acanthamoeba castellanii (strain ATCC 30010 / Neff)</name>
    <dbReference type="NCBI Taxonomy" id="1257118"/>
    <lineage>
        <taxon>Eukaryota</taxon>
        <taxon>Amoebozoa</taxon>
        <taxon>Discosea</taxon>
        <taxon>Longamoebia</taxon>
        <taxon>Centramoebida</taxon>
        <taxon>Acanthamoebidae</taxon>
        <taxon>Acanthamoeba</taxon>
    </lineage>
</organism>
<feature type="transmembrane region" description="Helical" evidence="6">
    <location>
        <begin position="83"/>
        <end position="100"/>
    </location>
</feature>
<gene>
    <name evidence="7" type="ORF">ACA1_046860</name>
</gene>
<dbReference type="AlphaFoldDB" id="L8HC37"/>
<dbReference type="PANTHER" id="PTHR31123:SF1">
    <property type="entry name" value="ACCUMULATION OF DYADS PROTEIN 2-RELATED"/>
    <property type="match status" value="1"/>
</dbReference>
<protein>
    <recommendedName>
        <fullName evidence="9">GPR1/FUN34/yaaH family protein</fullName>
    </recommendedName>
</protein>
<reference evidence="7 8" key="1">
    <citation type="journal article" date="2013" name="Genome Biol.">
        <title>Genome of Acanthamoeba castellanii highlights extensive lateral gene transfer and early evolution of tyrosine kinase signaling.</title>
        <authorList>
            <person name="Clarke M."/>
            <person name="Lohan A.J."/>
            <person name="Liu B."/>
            <person name="Lagkouvardos I."/>
            <person name="Roy S."/>
            <person name="Zafar N."/>
            <person name="Bertelli C."/>
            <person name="Schilde C."/>
            <person name="Kianianmomeni A."/>
            <person name="Burglin T.R."/>
            <person name="Frech C."/>
            <person name="Turcotte B."/>
            <person name="Kopec K.O."/>
            <person name="Synnott J.M."/>
            <person name="Choo C."/>
            <person name="Paponov I."/>
            <person name="Finkler A."/>
            <person name="Soon Heng Tan C."/>
            <person name="Hutchins A.P."/>
            <person name="Weinmeier T."/>
            <person name="Rattei T."/>
            <person name="Chu J.S."/>
            <person name="Gimenez G."/>
            <person name="Irimia M."/>
            <person name="Rigden D.J."/>
            <person name="Fitzpatrick D.A."/>
            <person name="Lorenzo-Morales J."/>
            <person name="Bateman A."/>
            <person name="Chiu C.H."/>
            <person name="Tang P."/>
            <person name="Hegemann P."/>
            <person name="Fromm H."/>
            <person name="Raoult D."/>
            <person name="Greub G."/>
            <person name="Miranda-Saavedra D."/>
            <person name="Chen N."/>
            <person name="Nash P."/>
            <person name="Ginger M.L."/>
            <person name="Horn M."/>
            <person name="Schaap P."/>
            <person name="Caler L."/>
            <person name="Loftus B."/>
        </authorList>
    </citation>
    <scope>NUCLEOTIDE SEQUENCE [LARGE SCALE GENOMIC DNA]</scope>
    <source>
        <strain evidence="7 8">Neff</strain>
    </source>
</reference>
<evidence type="ECO:0000256" key="5">
    <source>
        <dbReference type="ARBA" id="ARBA00023136"/>
    </source>
</evidence>
<accession>L8HC37</accession>
<comment type="similarity">
    <text evidence="2">Belongs to the acetate uptake transporter (AceTr) (TC 2.A.96) family.</text>
</comment>
<comment type="subcellular location">
    <subcellularLocation>
        <location evidence="1">Membrane</location>
        <topology evidence="1">Multi-pass membrane protein</topology>
    </subcellularLocation>
</comment>
<dbReference type="PANTHER" id="PTHR31123">
    <property type="entry name" value="ACCUMULATION OF DYADS PROTEIN 2-RELATED"/>
    <property type="match status" value="1"/>
</dbReference>
<dbReference type="GO" id="GO:0005886">
    <property type="term" value="C:plasma membrane"/>
    <property type="evidence" value="ECO:0007669"/>
    <property type="project" value="TreeGrafter"/>
</dbReference>
<evidence type="ECO:0000313" key="8">
    <source>
        <dbReference type="Proteomes" id="UP000011083"/>
    </source>
</evidence>
<sequence>MYPKPELHAETRIVISPIAAPSIMGLFGYGSAAMVTGSWLAGWWGDASSPFYFAPFVLLYGGIVQLLAALWDALAVGMHSAWGSYWTAYGILQLLIGLLAPPPDNFGAFAIWFVPLAAITWIGTILSLTQSIGLAAVLGTLALSSTLFAVGNWRILTCVLRTPKVSGYTVVVNRVGGYVLFISSILALYVGTALMVANETGYVFPPVFVMPKSRRRVPVATGAGEPGVKKGQ</sequence>
<evidence type="ECO:0000256" key="4">
    <source>
        <dbReference type="ARBA" id="ARBA00022989"/>
    </source>
</evidence>
<dbReference type="Proteomes" id="UP000011083">
    <property type="component" value="Unassembled WGS sequence"/>
</dbReference>
<feature type="transmembrane region" description="Helical" evidence="6">
    <location>
        <begin position="175"/>
        <end position="197"/>
    </location>
</feature>
<keyword evidence="3 6" id="KW-0812">Transmembrane</keyword>
<evidence type="ECO:0000313" key="7">
    <source>
        <dbReference type="EMBL" id="ELR21956.1"/>
    </source>
</evidence>
<dbReference type="VEuPathDB" id="AmoebaDB:ACA1_046860"/>
<feature type="transmembrane region" description="Helical" evidence="6">
    <location>
        <begin position="133"/>
        <end position="155"/>
    </location>
</feature>
<dbReference type="GO" id="GO:0015123">
    <property type="term" value="F:acetate transmembrane transporter activity"/>
    <property type="evidence" value="ECO:0007669"/>
    <property type="project" value="TreeGrafter"/>
</dbReference>
<feature type="transmembrane region" description="Helical" evidence="6">
    <location>
        <begin position="12"/>
        <end position="32"/>
    </location>
</feature>
<evidence type="ECO:0008006" key="9">
    <source>
        <dbReference type="Google" id="ProtNLM"/>
    </source>
</evidence>
<dbReference type="OrthoDB" id="3648309at2759"/>
<keyword evidence="8" id="KW-1185">Reference proteome</keyword>
<evidence type="ECO:0000256" key="1">
    <source>
        <dbReference type="ARBA" id="ARBA00004141"/>
    </source>
</evidence>
<evidence type="ECO:0000256" key="2">
    <source>
        <dbReference type="ARBA" id="ARBA00005587"/>
    </source>
</evidence>
<dbReference type="InterPro" id="IPR000791">
    <property type="entry name" value="Gpr1/Fun34/SatP-like"/>
</dbReference>
<feature type="transmembrane region" description="Helical" evidence="6">
    <location>
        <begin position="52"/>
        <end position="71"/>
    </location>
</feature>
<evidence type="ECO:0000256" key="6">
    <source>
        <dbReference type="SAM" id="Phobius"/>
    </source>
</evidence>
<dbReference type="InterPro" id="IPR051633">
    <property type="entry name" value="AceTr"/>
</dbReference>
<dbReference type="EMBL" id="KB007894">
    <property type="protein sequence ID" value="ELR21956.1"/>
    <property type="molecule type" value="Genomic_DNA"/>
</dbReference>
<name>L8HC37_ACACF</name>
<dbReference type="Pfam" id="PF01184">
    <property type="entry name" value="Gpr1_Fun34_YaaH"/>
    <property type="match status" value="1"/>
</dbReference>
<keyword evidence="4 6" id="KW-1133">Transmembrane helix</keyword>
<dbReference type="KEGG" id="acan:ACA1_046860"/>
<proteinExistence type="inferred from homology"/>
<feature type="transmembrane region" description="Helical" evidence="6">
    <location>
        <begin position="106"/>
        <end position="126"/>
    </location>
</feature>
<evidence type="ECO:0000256" key="3">
    <source>
        <dbReference type="ARBA" id="ARBA00022692"/>
    </source>
</evidence>
<dbReference type="RefSeq" id="XP_004347788.1">
    <property type="nucleotide sequence ID" value="XM_004347738.1"/>
</dbReference>
<keyword evidence="5 6" id="KW-0472">Membrane</keyword>
<dbReference type="GeneID" id="14922874"/>